<reference evidence="2 3" key="1">
    <citation type="submission" date="2016-12" db="EMBL/GenBank/DDBJ databases">
        <authorList>
            <person name="Song W.-J."/>
            <person name="Kurnit D.M."/>
        </authorList>
    </citation>
    <scope>NUCLEOTIDE SEQUENCE [LARGE SCALE GENOMIC DNA]</scope>
    <source>
        <strain evidence="2 3">DSM 14810</strain>
    </source>
</reference>
<dbReference type="SMART" id="SM00331">
    <property type="entry name" value="PP2C_SIG"/>
    <property type="match status" value="1"/>
</dbReference>
<organism evidence="2 3">
    <name type="scientific">Butyrivibrio hungatei DSM 14810</name>
    <dbReference type="NCBI Taxonomy" id="1121132"/>
    <lineage>
        <taxon>Bacteria</taxon>
        <taxon>Bacillati</taxon>
        <taxon>Bacillota</taxon>
        <taxon>Clostridia</taxon>
        <taxon>Lachnospirales</taxon>
        <taxon>Lachnospiraceae</taxon>
        <taxon>Butyrivibrio</taxon>
    </lineage>
</organism>
<dbReference type="GO" id="GO:0004722">
    <property type="term" value="F:protein serine/threonine phosphatase activity"/>
    <property type="evidence" value="ECO:0007669"/>
    <property type="project" value="InterPro"/>
</dbReference>
<accession>A0A1M7SW93</accession>
<sequence>MKVKACINTDVGKKRKENQDSSLIKVANSGKLGRISFVVVCDGMGGLSKGEVASCKAVRTMESWFHEELALMQDLSDDKLLDTVEKSWRRLVSKINGDIKRYGKHRGISLGTTMAALLQVGRKYILLNVGDSRIYLLSRREIKQLTQDQSVGNVLIQCVGSSKAPDPEIVRGEFKSDSTIVACSDGFWRKLEEKEIFRALCPQMCVTSEDMLDQCRSLFDMAWEREEKDNITAAALCMEF</sequence>
<dbReference type="InterPro" id="IPR036457">
    <property type="entry name" value="PPM-type-like_dom_sf"/>
</dbReference>
<name>A0A1M7SW93_9FIRM</name>
<gene>
    <name evidence="2" type="ORF">SAMN02745247_02564</name>
</gene>
<protein>
    <submittedName>
        <fullName evidence="2">Serine/threonine protein phosphatase PrpC</fullName>
    </submittedName>
</protein>
<dbReference type="InterPro" id="IPR015655">
    <property type="entry name" value="PP2C"/>
</dbReference>
<dbReference type="PROSITE" id="PS51746">
    <property type="entry name" value="PPM_2"/>
    <property type="match status" value="1"/>
</dbReference>
<dbReference type="AlphaFoldDB" id="A0A1M7SW93"/>
<dbReference type="SUPFAM" id="SSF81606">
    <property type="entry name" value="PP2C-like"/>
    <property type="match status" value="1"/>
</dbReference>
<feature type="domain" description="PPM-type phosphatase" evidence="1">
    <location>
        <begin position="4"/>
        <end position="238"/>
    </location>
</feature>
<dbReference type="RefSeq" id="WP_072704823.1">
    <property type="nucleotide sequence ID" value="NZ_FRDH01000011.1"/>
</dbReference>
<dbReference type="SMART" id="SM00332">
    <property type="entry name" value="PP2Cc"/>
    <property type="match status" value="1"/>
</dbReference>
<dbReference type="Proteomes" id="UP000184097">
    <property type="component" value="Unassembled WGS sequence"/>
</dbReference>
<dbReference type="EMBL" id="FRDH01000011">
    <property type="protein sequence ID" value="SHN62722.1"/>
    <property type="molecule type" value="Genomic_DNA"/>
</dbReference>
<evidence type="ECO:0000259" key="1">
    <source>
        <dbReference type="PROSITE" id="PS51746"/>
    </source>
</evidence>
<dbReference type="PANTHER" id="PTHR47992">
    <property type="entry name" value="PROTEIN PHOSPHATASE"/>
    <property type="match status" value="1"/>
</dbReference>
<dbReference type="InterPro" id="IPR001932">
    <property type="entry name" value="PPM-type_phosphatase-like_dom"/>
</dbReference>
<dbReference type="CDD" id="cd00143">
    <property type="entry name" value="PP2Cc"/>
    <property type="match status" value="1"/>
</dbReference>
<proteinExistence type="predicted"/>
<evidence type="ECO:0000313" key="3">
    <source>
        <dbReference type="Proteomes" id="UP000184097"/>
    </source>
</evidence>
<dbReference type="Pfam" id="PF13672">
    <property type="entry name" value="PP2C_2"/>
    <property type="match status" value="1"/>
</dbReference>
<evidence type="ECO:0000313" key="2">
    <source>
        <dbReference type="EMBL" id="SHN62722.1"/>
    </source>
</evidence>
<dbReference type="Gene3D" id="3.60.40.10">
    <property type="entry name" value="PPM-type phosphatase domain"/>
    <property type="match status" value="1"/>
</dbReference>